<protein>
    <recommendedName>
        <fullName evidence="1">N-acetyltransferase domain-containing protein</fullName>
    </recommendedName>
</protein>
<dbReference type="PANTHER" id="PTHR42791:SF1">
    <property type="entry name" value="N-ACETYLTRANSFERASE DOMAIN-CONTAINING PROTEIN"/>
    <property type="match status" value="1"/>
</dbReference>
<dbReference type="AlphaFoldDB" id="A0A9N9LWH4"/>
<evidence type="ECO:0000313" key="2">
    <source>
        <dbReference type="EMBL" id="CAG8980997.1"/>
    </source>
</evidence>
<comment type="caution">
    <text evidence="2">The sequence shown here is derived from an EMBL/GenBank/DDBJ whole genome shotgun (WGS) entry which is preliminary data.</text>
</comment>
<evidence type="ECO:0000313" key="3">
    <source>
        <dbReference type="Proteomes" id="UP000701801"/>
    </source>
</evidence>
<dbReference type="Gene3D" id="3.40.630.30">
    <property type="match status" value="1"/>
</dbReference>
<dbReference type="PANTHER" id="PTHR42791">
    <property type="entry name" value="GNAT FAMILY ACETYLTRANSFERASE"/>
    <property type="match status" value="1"/>
</dbReference>
<gene>
    <name evidence="2" type="ORF">HYALB_00013800</name>
</gene>
<reference evidence="2" key="1">
    <citation type="submission" date="2021-07" db="EMBL/GenBank/DDBJ databases">
        <authorList>
            <person name="Durling M."/>
        </authorList>
    </citation>
    <scope>NUCLEOTIDE SEQUENCE</scope>
</reference>
<keyword evidence="3" id="KW-1185">Reference proteome</keyword>
<dbReference type="EMBL" id="CAJVRM010000434">
    <property type="protein sequence ID" value="CAG8980997.1"/>
    <property type="molecule type" value="Genomic_DNA"/>
</dbReference>
<accession>A0A9N9LWH4</accession>
<dbReference type="InterPro" id="IPR016181">
    <property type="entry name" value="Acyl_CoA_acyltransferase"/>
</dbReference>
<feature type="domain" description="N-acetyltransferase" evidence="1">
    <location>
        <begin position="100"/>
        <end position="254"/>
    </location>
</feature>
<dbReference type="InterPro" id="IPR052523">
    <property type="entry name" value="Trichothecene_AcTrans"/>
</dbReference>
<dbReference type="OrthoDB" id="410198at2759"/>
<dbReference type="Proteomes" id="UP000701801">
    <property type="component" value="Unassembled WGS sequence"/>
</dbReference>
<dbReference type="GO" id="GO:0016747">
    <property type="term" value="F:acyltransferase activity, transferring groups other than amino-acyl groups"/>
    <property type="evidence" value="ECO:0007669"/>
    <property type="project" value="InterPro"/>
</dbReference>
<name>A0A9N9LWH4_9HELO</name>
<proteinExistence type="predicted"/>
<dbReference type="InterPro" id="IPR000182">
    <property type="entry name" value="GNAT_dom"/>
</dbReference>
<dbReference type="SUPFAM" id="SSF55729">
    <property type="entry name" value="Acyl-CoA N-acyltransferases (Nat)"/>
    <property type="match status" value="1"/>
</dbReference>
<dbReference type="CDD" id="cd04301">
    <property type="entry name" value="NAT_SF"/>
    <property type="match status" value="1"/>
</dbReference>
<organism evidence="2 3">
    <name type="scientific">Hymenoscyphus albidus</name>
    <dbReference type="NCBI Taxonomy" id="595503"/>
    <lineage>
        <taxon>Eukaryota</taxon>
        <taxon>Fungi</taxon>
        <taxon>Dikarya</taxon>
        <taxon>Ascomycota</taxon>
        <taxon>Pezizomycotina</taxon>
        <taxon>Leotiomycetes</taxon>
        <taxon>Helotiales</taxon>
        <taxon>Helotiaceae</taxon>
        <taxon>Hymenoscyphus</taxon>
    </lineage>
</organism>
<dbReference type="PROSITE" id="PS51186">
    <property type="entry name" value="GNAT"/>
    <property type="match status" value="1"/>
</dbReference>
<sequence length="269" mass="30947">MSVSSKEKSSNSVSLEPNSRTKVLLRRGKIIDFLAIGRIAAHTYGDTYLDAYLSPHSKEHPNAFRRGYQQRALQRMLSPRNLTFVAVEESNPRVVVGYAQFMRLGDDEGAQKQIASRKRFWMPTSLWLWNCILPFLYWGDRGKCDDPHAVAEFLRVGDEEARFWFDRYPMRRNRWHAQSVVVLPQFQGIGIGKRLMGEVIKRAEEENVPVGIEASSQGEMLYRSVGFELLSRFRPLKGMQGGNEGGIFMWKPSEWIEANDVVEEKDKSK</sequence>
<evidence type="ECO:0000259" key="1">
    <source>
        <dbReference type="PROSITE" id="PS51186"/>
    </source>
</evidence>
<dbReference type="Pfam" id="PF13673">
    <property type="entry name" value="Acetyltransf_10"/>
    <property type="match status" value="1"/>
</dbReference>